<evidence type="ECO:0000313" key="3">
    <source>
        <dbReference type="Proteomes" id="UP000278807"/>
    </source>
</evidence>
<evidence type="ECO:0000313" key="2">
    <source>
        <dbReference type="EMBL" id="VDO15658.1"/>
    </source>
</evidence>
<dbReference type="Proteomes" id="UP000278807">
    <property type="component" value="Unassembled WGS sequence"/>
</dbReference>
<name>A0A0R3TZS8_RODNA</name>
<reference evidence="2 3" key="2">
    <citation type="submission" date="2018-11" db="EMBL/GenBank/DDBJ databases">
        <authorList>
            <consortium name="Pathogen Informatics"/>
        </authorList>
    </citation>
    <scope>NUCLEOTIDE SEQUENCE [LARGE SCALE GENOMIC DNA]</scope>
</reference>
<evidence type="ECO:0000256" key="1">
    <source>
        <dbReference type="SAM" id="MobiDB-lite"/>
    </source>
</evidence>
<evidence type="ECO:0000313" key="4">
    <source>
        <dbReference type="WBParaSite" id="HNAJ_0001337701-mRNA-1"/>
    </source>
</evidence>
<proteinExistence type="predicted"/>
<gene>
    <name evidence="2" type="ORF">HNAJ_LOCUS13351</name>
</gene>
<organism evidence="4">
    <name type="scientific">Rodentolepis nana</name>
    <name type="common">Dwarf tapeworm</name>
    <name type="synonym">Hymenolepis nana</name>
    <dbReference type="NCBI Taxonomy" id="102285"/>
    <lineage>
        <taxon>Eukaryota</taxon>
        <taxon>Metazoa</taxon>
        <taxon>Spiralia</taxon>
        <taxon>Lophotrochozoa</taxon>
        <taxon>Platyhelminthes</taxon>
        <taxon>Cestoda</taxon>
        <taxon>Eucestoda</taxon>
        <taxon>Cyclophyllidea</taxon>
        <taxon>Hymenolepididae</taxon>
        <taxon>Rodentolepis</taxon>
    </lineage>
</organism>
<keyword evidence="3" id="KW-1185">Reference proteome</keyword>
<dbReference type="OrthoDB" id="6270329at2759"/>
<feature type="compositionally biased region" description="Low complexity" evidence="1">
    <location>
        <begin position="138"/>
        <end position="165"/>
    </location>
</feature>
<dbReference type="WBParaSite" id="HNAJ_0001337701-mRNA-1">
    <property type="protein sequence ID" value="HNAJ_0001337701-mRNA-1"/>
    <property type="gene ID" value="HNAJ_0001337701"/>
</dbReference>
<feature type="region of interest" description="Disordered" evidence="1">
    <location>
        <begin position="126"/>
        <end position="182"/>
    </location>
</feature>
<sequence length="298" mass="31944">MPNCFGSSDVSAVSGSDFYEAVVMPKQSGDPLTLCLTQRQPHSKSNLLPQYDSDHQVPLAKGQASMPHTNPSSIWSIAETDKETPSGQAPSNRFNVAAQFLNHGSRSSNIGSTSSCERQVISTSLGEIPGCKPPIPPSNGGSLSGSKLSCGSLNSGNSSLPVSGNTPNSTPNRVGPGNYENHATTNPAYMMGPVGSSSMFLPTPHGYFPSPTPPYEFYDRYFKDGLPHPHNPHLQMPPPPIPCTPGLVPNFRYPPPLRPQTWMCSGKVPLDPTDDRRKVSCGGFVREFQDDGCSLLFI</sequence>
<accession>A0A0R3TZS8</accession>
<protein>
    <submittedName>
        <fullName evidence="4">Ovule protein</fullName>
    </submittedName>
</protein>
<dbReference type="AlphaFoldDB" id="A0A0R3TZS8"/>
<dbReference type="EMBL" id="UZAE01015312">
    <property type="protein sequence ID" value="VDO15658.1"/>
    <property type="molecule type" value="Genomic_DNA"/>
</dbReference>
<reference evidence="4" key="1">
    <citation type="submission" date="2017-02" db="UniProtKB">
        <authorList>
            <consortium name="WormBaseParasite"/>
        </authorList>
    </citation>
    <scope>IDENTIFICATION</scope>
</reference>